<sequence>MEGPCRILTSTSGPRRPSTSSHSFPPLELGAGVPVVFFTRTGARREEASSTPSIQSGSGYHTFAVIKRENRLLPRSAVLVEEERTHIPARSPHAPKTSIHAY</sequence>
<reference evidence="2" key="1">
    <citation type="submission" date="2017-07" db="EMBL/GenBank/DDBJ databases">
        <title>Taro Niue Genome Assembly and Annotation.</title>
        <authorList>
            <person name="Atibalentja N."/>
            <person name="Keating K."/>
            <person name="Fields C.J."/>
        </authorList>
    </citation>
    <scope>NUCLEOTIDE SEQUENCE</scope>
    <source>
        <strain evidence="2">Niue_2</strain>
        <tissue evidence="2">Leaf</tissue>
    </source>
</reference>
<accession>A0A843USS8</accession>
<keyword evidence="3" id="KW-1185">Reference proteome</keyword>
<gene>
    <name evidence="2" type="ORF">Taro_021884</name>
</gene>
<dbReference type="Proteomes" id="UP000652761">
    <property type="component" value="Unassembled WGS sequence"/>
</dbReference>
<organism evidence="2 3">
    <name type="scientific">Colocasia esculenta</name>
    <name type="common">Wild taro</name>
    <name type="synonym">Arum esculentum</name>
    <dbReference type="NCBI Taxonomy" id="4460"/>
    <lineage>
        <taxon>Eukaryota</taxon>
        <taxon>Viridiplantae</taxon>
        <taxon>Streptophyta</taxon>
        <taxon>Embryophyta</taxon>
        <taxon>Tracheophyta</taxon>
        <taxon>Spermatophyta</taxon>
        <taxon>Magnoliopsida</taxon>
        <taxon>Liliopsida</taxon>
        <taxon>Araceae</taxon>
        <taxon>Aroideae</taxon>
        <taxon>Colocasieae</taxon>
        <taxon>Colocasia</taxon>
    </lineage>
</organism>
<dbReference type="EMBL" id="NMUH01001137">
    <property type="protein sequence ID" value="MQL89312.1"/>
    <property type="molecule type" value="Genomic_DNA"/>
</dbReference>
<evidence type="ECO:0000313" key="3">
    <source>
        <dbReference type="Proteomes" id="UP000652761"/>
    </source>
</evidence>
<feature type="compositionally biased region" description="Low complexity" evidence="1">
    <location>
        <begin position="9"/>
        <end position="23"/>
    </location>
</feature>
<feature type="region of interest" description="Disordered" evidence="1">
    <location>
        <begin position="1"/>
        <end position="27"/>
    </location>
</feature>
<evidence type="ECO:0000256" key="1">
    <source>
        <dbReference type="SAM" id="MobiDB-lite"/>
    </source>
</evidence>
<comment type="caution">
    <text evidence="2">The sequence shown here is derived from an EMBL/GenBank/DDBJ whole genome shotgun (WGS) entry which is preliminary data.</text>
</comment>
<name>A0A843USS8_COLES</name>
<dbReference type="AlphaFoldDB" id="A0A843USS8"/>
<evidence type="ECO:0000313" key="2">
    <source>
        <dbReference type="EMBL" id="MQL89312.1"/>
    </source>
</evidence>
<proteinExistence type="predicted"/>
<protein>
    <submittedName>
        <fullName evidence="2">Uncharacterized protein</fullName>
    </submittedName>
</protein>